<dbReference type="InterPro" id="IPR034236">
    <property type="entry name" value="CuRO_CcO_Caa3_II"/>
</dbReference>
<comment type="cofactor">
    <cofactor evidence="17">
        <name>Cu cation</name>
        <dbReference type="ChEBI" id="CHEBI:23378"/>
    </cofactor>
    <text evidence="17">Binds a copper A center.</text>
</comment>
<evidence type="ECO:0000259" key="19">
    <source>
        <dbReference type="PROSITE" id="PS50857"/>
    </source>
</evidence>
<gene>
    <name evidence="22" type="primary">coxB</name>
    <name evidence="22" type="ORF">E0687_06305</name>
</gene>
<dbReference type="GO" id="GO:0005886">
    <property type="term" value="C:plasma membrane"/>
    <property type="evidence" value="ECO:0007669"/>
    <property type="project" value="UniProtKB-SubCell"/>
</dbReference>
<name>A0A4Y9FE43_9DEIN</name>
<dbReference type="EMBL" id="SJZF01000009">
    <property type="protein sequence ID" value="TFU26408.1"/>
    <property type="molecule type" value="Genomic_DNA"/>
</dbReference>
<comment type="subcellular location">
    <subcellularLocation>
        <location evidence="16">Cell membrane</location>
        <topology evidence="16">Multi-pass membrane protein</topology>
    </subcellularLocation>
    <subcellularLocation>
        <location evidence="1">Membrane</location>
        <topology evidence="1">Multi-pass membrane protein</topology>
    </subcellularLocation>
</comment>
<evidence type="ECO:0000256" key="12">
    <source>
        <dbReference type="ARBA" id="ARBA00023008"/>
    </source>
</evidence>
<dbReference type="InterPro" id="IPR014222">
    <property type="entry name" value="Cyt_c_oxidase_su2"/>
</dbReference>
<evidence type="ECO:0000256" key="13">
    <source>
        <dbReference type="ARBA" id="ARBA00023136"/>
    </source>
</evidence>
<keyword evidence="6 16" id="KW-0812">Transmembrane</keyword>
<dbReference type="InterPro" id="IPR045187">
    <property type="entry name" value="CcO_II"/>
</dbReference>
<evidence type="ECO:0000256" key="1">
    <source>
        <dbReference type="ARBA" id="ARBA00004141"/>
    </source>
</evidence>
<dbReference type="Gene3D" id="1.10.287.90">
    <property type="match status" value="1"/>
</dbReference>
<comment type="caution">
    <text evidence="22">The sequence shown here is derived from an EMBL/GenBank/DDBJ whole genome shotgun (WGS) entry which is preliminary data.</text>
</comment>
<protein>
    <recommendedName>
        <fullName evidence="17">Cytochrome c oxidase subunit 2</fullName>
        <ecNumber evidence="17">7.1.1.9</ecNumber>
    </recommendedName>
</protein>
<dbReference type="GO" id="GO:0020037">
    <property type="term" value="F:heme binding"/>
    <property type="evidence" value="ECO:0007669"/>
    <property type="project" value="InterPro"/>
</dbReference>
<dbReference type="NCBIfam" id="TIGR02866">
    <property type="entry name" value="CoxB"/>
    <property type="match status" value="1"/>
</dbReference>
<keyword evidence="5 16" id="KW-0679">Respiratory chain</keyword>
<evidence type="ECO:0000313" key="22">
    <source>
        <dbReference type="EMBL" id="TFU26408.1"/>
    </source>
</evidence>
<dbReference type="Gene3D" id="2.60.40.420">
    <property type="entry name" value="Cupredoxins - blue copper proteins"/>
    <property type="match status" value="1"/>
</dbReference>
<evidence type="ECO:0000256" key="3">
    <source>
        <dbReference type="ARBA" id="ARBA00022448"/>
    </source>
</evidence>
<dbReference type="PANTHER" id="PTHR22888">
    <property type="entry name" value="CYTOCHROME C OXIDASE, SUBUNIT II"/>
    <property type="match status" value="1"/>
</dbReference>
<evidence type="ECO:0000256" key="8">
    <source>
        <dbReference type="ARBA" id="ARBA00022967"/>
    </source>
</evidence>
<keyword evidence="3 16" id="KW-0813">Transport</keyword>
<dbReference type="Pfam" id="PF02790">
    <property type="entry name" value="COX2_TM"/>
    <property type="match status" value="1"/>
</dbReference>
<feature type="domain" description="Cytochrome oxidase subunit II transmembrane region profile" evidence="20">
    <location>
        <begin position="17"/>
        <end position="114"/>
    </location>
</feature>
<sequence length="338" mass="37400">MRRVVAALISLLGLALAQESHRVAITHPFSPFNRETNFLLIWVLVFSVLVFGVVAGSLAYITWKFRAKPGQEGEPPQVHGNDRLEVVWTVIPIVIIFILFGLTARSLILVNKPIPGSMKVEVTGYQFWWDFNYPELGFRNSNELLLPAGVPVELEVTSKDVIHSFWVPGLVGKQDAIPGQKTRIRFVAEKPGNYYGFCAELCGPSHARMLFRVIVLPQEEFKRFAEAARAYTPPVADAWGQAVFQQMCAACHGVQGKMPPAVIGPELGFTGNRVSLGAGIVDYTAEHLKAWIKDPASMKPGVKMPGFPQLSGEDLEALVRYLDGLRVEGLDFKALPKF</sequence>
<dbReference type="GO" id="GO:0016491">
    <property type="term" value="F:oxidoreductase activity"/>
    <property type="evidence" value="ECO:0007669"/>
    <property type="project" value="UniProtKB-KW"/>
</dbReference>
<dbReference type="RefSeq" id="WP_135260168.1">
    <property type="nucleotide sequence ID" value="NZ_SJZF01000009.1"/>
</dbReference>
<dbReference type="InterPro" id="IPR008972">
    <property type="entry name" value="Cupredoxin"/>
</dbReference>
<organism evidence="22 23">
    <name type="scientific">Thermus tengchongensis</name>
    <dbReference type="NCBI Taxonomy" id="1214928"/>
    <lineage>
        <taxon>Bacteria</taxon>
        <taxon>Thermotogati</taxon>
        <taxon>Deinococcota</taxon>
        <taxon>Deinococci</taxon>
        <taxon>Thermales</taxon>
        <taxon>Thermaceae</taxon>
        <taxon>Thermus</taxon>
    </lineage>
</organism>
<keyword evidence="11 15" id="KW-0408">Iron</keyword>
<dbReference type="EC" id="7.1.1.9" evidence="17"/>
<dbReference type="InterPro" id="IPR011759">
    <property type="entry name" value="Cyt_c_oxidase_su2_TM_dom"/>
</dbReference>
<evidence type="ECO:0000256" key="4">
    <source>
        <dbReference type="ARBA" id="ARBA00022617"/>
    </source>
</evidence>
<keyword evidence="22" id="KW-0560">Oxidoreductase</keyword>
<keyword evidence="10 18" id="KW-1133">Transmembrane helix</keyword>
<dbReference type="Proteomes" id="UP000297668">
    <property type="component" value="Unassembled WGS sequence"/>
</dbReference>
<evidence type="ECO:0000256" key="7">
    <source>
        <dbReference type="ARBA" id="ARBA00022723"/>
    </source>
</evidence>
<dbReference type="PROSITE" id="PS50999">
    <property type="entry name" value="COX2_TM"/>
    <property type="match status" value="1"/>
</dbReference>
<dbReference type="InterPro" id="IPR009056">
    <property type="entry name" value="Cyt_c-like_dom"/>
</dbReference>
<evidence type="ECO:0000259" key="21">
    <source>
        <dbReference type="PROSITE" id="PS51007"/>
    </source>
</evidence>
<keyword evidence="7 15" id="KW-0479">Metal-binding</keyword>
<evidence type="ECO:0000256" key="10">
    <source>
        <dbReference type="ARBA" id="ARBA00022989"/>
    </source>
</evidence>
<feature type="domain" description="Cytochrome oxidase subunit II copper A binding" evidence="19">
    <location>
        <begin position="115"/>
        <end position="227"/>
    </location>
</feature>
<feature type="transmembrane region" description="Helical" evidence="18">
    <location>
        <begin position="41"/>
        <end position="63"/>
    </location>
</feature>
<dbReference type="AlphaFoldDB" id="A0A4Y9FE43"/>
<evidence type="ECO:0000256" key="16">
    <source>
        <dbReference type="RuleBase" id="RU000456"/>
    </source>
</evidence>
<dbReference type="SUPFAM" id="SSF49503">
    <property type="entry name" value="Cupredoxins"/>
    <property type="match status" value="1"/>
</dbReference>
<keyword evidence="13 18" id="KW-0472">Membrane</keyword>
<dbReference type="Pfam" id="PF00034">
    <property type="entry name" value="Cytochrom_C"/>
    <property type="match status" value="1"/>
</dbReference>
<dbReference type="InterPro" id="IPR036257">
    <property type="entry name" value="Cyt_c_oxidase_su2_TM_sf"/>
</dbReference>
<dbReference type="GO" id="GO:0005507">
    <property type="term" value="F:copper ion binding"/>
    <property type="evidence" value="ECO:0007669"/>
    <property type="project" value="InterPro"/>
</dbReference>
<reference evidence="22 23" key="1">
    <citation type="submission" date="2019-03" db="EMBL/GenBank/DDBJ databases">
        <title>Thermus tengchongensis species for the arsenic transformation mechanism.</title>
        <authorList>
            <person name="Yuan G.C."/>
        </authorList>
    </citation>
    <scope>NUCLEOTIDE SEQUENCE [LARGE SCALE GENOMIC DNA]</scope>
    <source>
        <strain evidence="22 23">15W</strain>
    </source>
</reference>
<dbReference type="CDD" id="cd04213">
    <property type="entry name" value="CuRO_CcO_Caa3_II"/>
    <property type="match status" value="1"/>
</dbReference>
<evidence type="ECO:0000256" key="5">
    <source>
        <dbReference type="ARBA" id="ARBA00022660"/>
    </source>
</evidence>
<comment type="function">
    <text evidence="14 17">Subunits I and II form the functional core of the enzyme complex. Electrons originating in cytochrome c are transferred via heme a and Cu(A) to the binuclear center formed by heme a3 and Cu(B).</text>
</comment>
<dbReference type="GO" id="GO:0042773">
    <property type="term" value="P:ATP synthesis coupled electron transport"/>
    <property type="evidence" value="ECO:0007669"/>
    <property type="project" value="TreeGrafter"/>
</dbReference>
<evidence type="ECO:0000313" key="23">
    <source>
        <dbReference type="Proteomes" id="UP000297668"/>
    </source>
</evidence>
<dbReference type="SUPFAM" id="SSF46626">
    <property type="entry name" value="Cytochrome c"/>
    <property type="match status" value="1"/>
</dbReference>
<feature type="domain" description="Cytochrome c" evidence="21">
    <location>
        <begin position="235"/>
        <end position="326"/>
    </location>
</feature>
<dbReference type="GO" id="GO:0004129">
    <property type="term" value="F:cytochrome-c oxidase activity"/>
    <property type="evidence" value="ECO:0007669"/>
    <property type="project" value="UniProtKB-EC"/>
</dbReference>
<dbReference type="SUPFAM" id="SSF81464">
    <property type="entry name" value="Cytochrome c oxidase subunit II-like, transmembrane region"/>
    <property type="match status" value="1"/>
</dbReference>
<dbReference type="InterPro" id="IPR002429">
    <property type="entry name" value="CcO_II-like_C"/>
</dbReference>
<evidence type="ECO:0000256" key="11">
    <source>
        <dbReference type="ARBA" id="ARBA00023004"/>
    </source>
</evidence>
<evidence type="ECO:0000256" key="18">
    <source>
        <dbReference type="SAM" id="Phobius"/>
    </source>
</evidence>
<keyword evidence="12 17" id="KW-0186">Copper</keyword>
<evidence type="ECO:0000256" key="17">
    <source>
        <dbReference type="RuleBase" id="RU004024"/>
    </source>
</evidence>
<comment type="similarity">
    <text evidence="2 16">Belongs to the cytochrome c oxidase subunit 2 family.</text>
</comment>
<evidence type="ECO:0000256" key="2">
    <source>
        <dbReference type="ARBA" id="ARBA00007866"/>
    </source>
</evidence>
<keyword evidence="9 16" id="KW-0249">Electron transport</keyword>
<evidence type="ECO:0000256" key="6">
    <source>
        <dbReference type="ARBA" id="ARBA00022692"/>
    </source>
</evidence>
<comment type="catalytic activity">
    <reaction evidence="17">
        <text>4 Fe(II)-[cytochrome c] + O2 + 8 H(+)(in) = 4 Fe(III)-[cytochrome c] + 2 H2O + 4 H(+)(out)</text>
        <dbReference type="Rhea" id="RHEA:11436"/>
        <dbReference type="Rhea" id="RHEA-COMP:10350"/>
        <dbReference type="Rhea" id="RHEA-COMP:14399"/>
        <dbReference type="ChEBI" id="CHEBI:15377"/>
        <dbReference type="ChEBI" id="CHEBI:15378"/>
        <dbReference type="ChEBI" id="CHEBI:15379"/>
        <dbReference type="ChEBI" id="CHEBI:29033"/>
        <dbReference type="ChEBI" id="CHEBI:29034"/>
        <dbReference type="EC" id="7.1.1.9"/>
    </reaction>
</comment>
<dbReference type="InterPro" id="IPR001505">
    <property type="entry name" value="Copper_CuA"/>
</dbReference>
<evidence type="ECO:0000256" key="14">
    <source>
        <dbReference type="ARBA" id="ARBA00024688"/>
    </source>
</evidence>
<dbReference type="PROSITE" id="PS51007">
    <property type="entry name" value="CYTC"/>
    <property type="match status" value="1"/>
</dbReference>
<keyword evidence="4 15" id="KW-0349">Heme</keyword>
<dbReference type="Pfam" id="PF00116">
    <property type="entry name" value="COX2"/>
    <property type="match status" value="1"/>
</dbReference>
<dbReference type="PROSITE" id="PS50857">
    <property type="entry name" value="COX2_CUA"/>
    <property type="match status" value="1"/>
</dbReference>
<keyword evidence="8" id="KW-1278">Translocase</keyword>
<evidence type="ECO:0000259" key="20">
    <source>
        <dbReference type="PROSITE" id="PS50999"/>
    </source>
</evidence>
<dbReference type="PANTHER" id="PTHR22888:SF9">
    <property type="entry name" value="CYTOCHROME C OXIDASE SUBUNIT 2"/>
    <property type="match status" value="1"/>
</dbReference>
<dbReference type="InterPro" id="IPR036909">
    <property type="entry name" value="Cyt_c-like_dom_sf"/>
</dbReference>
<proteinExistence type="inferred from homology"/>
<accession>A0A4Y9FE43</accession>
<feature type="transmembrane region" description="Helical" evidence="18">
    <location>
        <begin position="84"/>
        <end position="104"/>
    </location>
</feature>
<evidence type="ECO:0000256" key="15">
    <source>
        <dbReference type="PROSITE-ProRule" id="PRU00433"/>
    </source>
</evidence>
<evidence type="ECO:0000256" key="9">
    <source>
        <dbReference type="ARBA" id="ARBA00022982"/>
    </source>
</evidence>
<dbReference type="PROSITE" id="PS00078">
    <property type="entry name" value="COX2"/>
    <property type="match status" value="1"/>
</dbReference>